<dbReference type="Pfam" id="PF13383">
    <property type="entry name" value="Methyltransf_22"/>
    <property type="match status" value="1"/>
</dbReference>
<dbReference type="InParanoid" id="F6WLI7"/>
<evidence type="ECO:0000313" key="4">
    <source>
        <dbReference type="Proteomes" id="UP000008144"/>
    </source>
</evidence>
<dbReference type="PANTHER" id="PTHR32026">
    <property type="entry name" value="METHYLTRANSFERASE-LIKE PROTEIN 24"/>
    <property type="match status" value="1"/>
</dbReference>
<name>F6WLI7_CIOIN</name>
<dbReference type="GeneTree" id="ENSGT00940000170213"/>
<reference evidence="4" key="1">
    <citation type="journal article" date="2002" name="Science">
        <title>The draft genome of Ciona intestinalis: insights into chordate and vertebrate origins.</title>
        <authorList>
            <person name="Dehal P."/>
            <person name="Satou Y."/>
            <person name="Campbell R.K."/>
            <person name="Chapman J."/>
            <person name="Degnan B."/>
            <person name="De Tomaso A."/>
            <person name="Davidson B."/>
            <person name="Di Gregorio A."/>
            <person name="Gelpke M."/>
            <person name="Goodstein D.M."/>
            <person name="Harafuji N."/>
            <person name="Hastings K.E."/>
            <person name="Ho I."/>
            <person name="Hotta K."/>
            <person name="Huang W."/>
            <person name="Kawashima T."/>
            <person name="Lemaire P."/>
            <person name="Martinez D."/>
            <person name="Meinertzhagen I.A."/>
            <person name="Necula S."/>
            <person name="Nonaka M."/>
            <person name="Putnam N."/>
            <person name="Rash S."/>
            <person name="Saiga H."/>
            <person name="Satake M."/>
            <person name="Terry A."/>
            <person name="Yamada L."/>
            <person name="Wang H.G."/>
            <person name="Awazu S."/>
            <person name="Azumi K."/>
            <person name="Boore J."/>
            <person name="Branno M."/>
            <person name="Chin-Bow S."/>
            <person name="DeSantis R."/>
            <person name="Doyle S."/>
            <person name="Francino P."/>
            <person name="Keys D.N."/>
            <person name="Haga S."/>
            <person name="Hayashi H."/>
            <person name="Hino K."/>
            <person name="Imai K.S."/>
            <person name="Inaba K."/>
            <person name="Kano S."/>
            <person name="Kobayashi K."/>
            <person name="Kobayashi M."/>
            <person name="Lee B.I."/>
            <person name="Makabe K.W."/>
            <person name="Manohar C."/>
            <person name="Matassi G."/>
            <person name="Medina M."/>
            <person name="Mochizuki Y."/>
            <person name="Mount S."/>
            <person name="Morishita T."/>
            <person name="Miura S."/>
            <person name="Nakayama A."/>
            <person name="Nishizaka S."/>
            <person name="Nomoto H."/>
            <person name="Ohta F."/>
            <person name="Oishi K."/>
            <person name="Rigoutsos I."/>
            <person name="Sano M."/>
            <person name="Sasaki A."/>
            <person name="Sasakura Y."/>
            <person name="Shoguchi E."/>
            <person name="Shin-i T."/>
            <person name="Spagnuolo A."/>
            <person name="Stainier D."/>
            <person name="Suzuki M.M."/>
            <person name="Tassy O."/>
            <person name="Takatori N."/>
            <person name="Tokuoka M."/>
            <person name="Yagi K."/>
            <person name="Yoshizaki F."/>
            <person name="Wada S."/>
            <person name="Zhang C."/>
            <person name="Hyatt P.D."/>
            <person name="Larimer F."/>
            <person name="Detter C."/>
            <person name="Doggett N."/>
            <person name="Glavina T."/>
            <person name="Hawkins T."/>
            <person name="Richardson P."/>
            <person name="Lucas S."/>
            <person name="Kohara Y."/>
            <person name="Levine M."/>
            <person name="Satoh N."/>
            <person name="Rokhsar D.S."/>
        </authorList>
    </citation>
    <scope>NUCLEOTIDE SEQUENCE [LARGE SCALE GENOMIC DNA]</scope>
</reference>
<keyword evidence="4" id="KW-1185">Reference proteome</keyword>
<organism evidence="3 4">
    <name type="scientific">Ciona intestinalis</name>
    <name type="common">Transparent sea squirt</name>
    <name type="synonym">Ascidia intestinalis</name>
    <dbReference type="NCBI Taxonomy" id="7719"/>
    <lineage>
        <taxon>Eukaryota</taxon>
        <taxon>Metazoa</taxon>
        <taxon>Chordata</taxon>
        <taxon>Tunicata</taxon>
        <taxon>Ascidiacea</taxon>
        <taxon>Phlebobranchia</taxon>
        <taxon>Cionidae</taxon>
        <taxon>Ciona</taxon>
    </lineage>
</organism>
<feature type="transmembrane region" description="Helical" evidence="1">
    <location>
        <begin position="7"/>
        <end position="25"/>
    </location>
</feature>
<protein>
    <recommendedName>
        <fullName evidence="2">Methyltransferase domain-containing protein</fullName>
    </recommendedName>
</protein>
<evidence type="ECO:0000259" key="2">
    <source>
        <dbReference type="Pfam" id="PF13383"/>
    </source>
</evidence>
<reference evidence="3" key="3">
    <citation type="submission" date="2025-09" db="UniProtKB">
        <authorList>
            <consortium name="Ensembl"/>
        </authorList>
    </citation>
    <scope>IDENTIFICATION</scope>
</reference>
<dbReference type="AlphaFoldDB" id="F6WLI7"/>
<dbReference type="PANTHER" id="PTHR32026:SF10">
    <property type="entry name" value="METHYLTRANSFERASE-LIKE PROTEIN 24-RELATED"/>
    <property type="match status" value="1"/>
</dbReference>
<evidence type="ECO:0000313" key="3">
    <source>
        <dbReference type="Ensembl" id="ENSCINP00000022261.1"/>
    </source>
</evidence>
<evidence type="ECO:0000256" key="1">
    <source>
        <dbReference type="SAM" id="Phobius"/>
    </source>
</evidence>
<feature type="domain" description="Methyltransferase" evidence="2">
    <location>
        <begin position="52"/>
        <end position="163"/>
    </location>
</feature>
<keyword evidence="1" id="KW-0472">Membrane</keyword>
<keyword evidence="1" id="KW-1133">Transmembrane helix</keyword>
<dbReference type="STRING" id="7719.ENSCINP00000022261"/>
<dbReference type="HOGENOM" id="CLU_114350_0_0_1"/>
<reference evidence="3" key="2">
    <citation type="submission" date="2025-08" db="UniProtKB">
        <authorList>
            <consortium name="Ensembl"/>
        </authorList>
    </citation>
    <scope>IDENTIFICATION</scope>
</reference>
<dbReference type="InterPro" id="IPR026913">
    <property type="entry name" value="METTL24"/>
</dbReference>
<sequence>MMRIYKSFPVICIIIFIIMFTYYNIRTLEYALFRTIEVLTVHENYNVGVIGHAPPQEESERLWEFVHKLQYQCKKSARIGGNSHNGDGSYEICFEDKYWPLQSSSSHKCLVYSFGIGGDISFDEALANKGCEVHSFDPSTKWEDGRVFPSGVTFHKIGISDKDLDADESGW</sequence>
<keyword evidence="1" id="KW-0812">Transmembrane</keyword>
<accession>F6WLI7</accession>
<dbReference type="Proteomes" id="UP000008144">
    <property type="component" value="Unassembled WGS sequence"/>
</dbReference>
<proteinExistence type="predicted"/>
<dbReference type="InterPro" id="IPR025714">
    <property type="entry name" value="Methyltranfer_dom"/>
</dbReference>
<dbReference type="Ensembl" id="ENSCINT00000022507.1">
    <property type="protein sequence ID" value="ENSCINP00000022261.1"/>
    <property type="gene ID" value="ENSCING00000011708.1"/>
</dbReference>